<dbReference type="InterPro" id="IPR023213">
    <property type="entry name" value="CAT-like_dom_sf"/>
</dbReference>
<accession>A0ABS8J8Q3</accession>
<organism evidence="2 3">
    <name type="scientific">Serratia montpellierensis</name>
    <dbReference type="NCBI Taxonomy" id="2598730"/>
    <lineage>
        <taxon>Bacteria</taxon>
        <taxon>Pseudomonadati</taxon>
        <taxon>Pseudomonadota</taxon>
        <taxon>Gammaproteobacteria</taxon>
        <taxon>Enterobacterales</taxon>
        <taxon>Yersiniaceae</taxon>
        <taxon>Serratia</taxon>
    </lineage>
</organism>
<feature type="non-terminal residue" evidence="2">
    <location>
        <position position="1"/>
    </location>
</feature>
<gene>
    <name evidence="2" type="ORF">FUU20_16635</name>
</gene>
<dbReference type="Gene3D" id="3.30.559.30">
    <property type="entry name" value="Nonribosomal peptide synthetase, condensation domain"/>
    <property type="match status" value="1"/>
</dbReference>
<comment type="caution">
    <text evidence="2">The sequence shown here is derived from an EMBL/GenBank/DDBJ whole genome shotgun (WGS) entry which is preliminary data.</text>
</comment>
<dbReference type="Gene3D" id="3.30.559.10">
    <property type="entry name" value="Chloramphenicol acetyltransferase-like domain"/>
    <property type="match status" value="1"/>
</dbReference>
<dbReference type="PANTHER" id="PTHR45527">
    <property type="entry name" value="NONRIBOSOMAL PEPTIDE SYNTHETASE"/>
    <property type="match status" value="1"/>
</dbReference>
<feature type="non-terminal residue" evidence="2">
    <location>
        <position position="112"/>
    </location>
</feature>
<evidence type="ECO:0000313" key="2">
    <source>
        <dbReference type="EMBL" id="MCC7660361.1"/>
    </source>
</evidence>
<dbReference type="Proteomes" id="UP001199135">
    <property type="component" value="Unassembled WGS sequence"/>
</dbReference>
<dbReference type="EMBL" id="VOSO01000018">
    <property type="protein sequence ID" value="MCC7660361.1"/>
    <property type="molecule type" value="Genomic_DNA"/>
</dbReference>
<dbReference type="RefSeq" id="WP_230490565.1">
    <property type="nucleotide sequence ID" value="NZ_VOSO01000018.1"/>
</dbReference>
<proteinExistence type="predicted"/>
<feature type="domain" description="Condensation" evidence="1">
    <location>
        <begin position="3"/>
        <end position="110"/>
    </location>
</feature>
<evidence type="ECO:0000313" key="3">
    <source>
        <dbReference type="Proteomes" id="UP001199135"/>
    </source>
</evidence>
<dbReference type="PANTHER" id="PTHR45527:SF1">
    <property type="entry name" value="FATTY ACID SYNTHASE"/>
    <property type="match status" value="1"/>
</dbReference>
<keyword evidence="3" id="KW-1185">Reference proteome</keyword>
<protein>
    <submittedName>
        <fullName evidence="2">Non-ribosomal peptide synthetase</fullName>
    </submittedName>
</protein>
<evidence type="ECO:0000259" key="1">
    <source>
        <dbReference type="Pfam" id="PF00668"/>
    </source>
</evidence>
<reference evidence="2 3" key="1">
    <citation type="submission" date="2019-08" db="EMBL/GenBank/DDBJ databases">
        <title>Genome sequencing of Psyttalia spp.-associated microbial isolates reveals a potentially novel species in the Serratia genus.</title>
        <authorList>
            <person name="Tannieres-Laurent M."/>
            <person name="Sparks M.E."/>
            <person name="Blackburn M.B."/>
            <person name="Gundersen-Rindal D.E."/>
            <person name="Bon M.-C."/>
        </authorList>
    </citation>
    <scope>NUCLEOTIDE SEQUENCE [LARGE SCALE GENOMIC DNA]</scope>
    <source>
        <strain evidence="3">Pon4B</strain>
    </source>
</reference>
<name>A0ABS8J8Q3_9GAMM</name>
<dbReference type="Pfam" id="PF00668">
    <property type="entry name" value="Condensation"/>
    <property type="match status" value="1"/>
</dbReference>
<sequence>TLQYPDYAAWQRRYLTPERLAAQAQYWRETLSDAPALLTLPTDRPRPTVQSFSGGEVPIAIDAELTQALRQFSRQHGGTLFMTVLAAWSLVLARMAGQQELVIGTPEANRGR</sequence>
<dbReference type="InterPro" id="IPR001242">
    <property type="entry name" value="Condensation_dom"/>
</dbReference>
<dbReference type="SUPFAM" id="SSF52777">
    <property type="entry name" value="CoA-dependent acyltransferases"/>
    <property type="match status" value="1"/>
</dbReference>